<dbReference type="EMBL" id="MIGZ01000017">
    <property type="protein sequence ID" value="ODQ95505.1"/>
    <property type="molecule type" value="Genomic_DNA"/>
</dbReference>
<name>A0A1E3S007_9MYCO</name>
<evidence type="ECO:0000313" key="2">
    <source>
        <dbReference type="Proteomes" id="UP000094243"/>
    </source>
</evidence>
<evidence type="ECO:0000313" key="1">
    <source>
        <dbReference type="EMBL" id="ODQ95505.1"/>
    </source>
</evidence>
<keyword evidence="2" id="KW-1185">Reference proteome</keyword>
<accession>A0A1E3S007</accession>
<dbReference type="AlphaFoldDB" id="A0A1E3S007"/>
<sequence>MTAMCRVFGHQPTFVAEGKTMRWACERCGEAAGAKNYPTADDARRYAAAFNKRDVEDLGKRAPLIGLLPLRLWRRVRRG</sequence>
<dbReference type="Proteomes" id="UP000094243">
    <property type="component" value="Unassembled WGS sequence"/>
</dbReference>
<organism evidence="1 2">
    <name type="scientific">Mycolicibacterium holsaticum</name>
    <dbReference type="NCBI Taxonomy" id="152142"/>
    <lineage>
        <taxon>Bacteria</taxon>
        <taxon>Bacillati</taxon>
        <taxon>Actinomycetota</taxon>
        <taxon>Actinomycetes</taxon>
        <taxon>Mycobacteriales</taxon>
        <taxon>Mycobacteriaceae</taxon>
        <taxon>Mycolicibacterium</taxon>
    </lineage>
</organism>
<dbReference type="InterPro" id="IPR012455">
    <property type="entry name" value="DUF1660"/>
</dbReference>
<reference evidence="2" key="1">
    <citation type="submission" date="2016-09" db="EMBL/GenBank/DDBJ databases">
        <authorList>
            <person name="Greninger A.L."/>
            <person name="Jerome K.R."/>
            <person name="Mcnair B."/>
            <person name="Wallis C."/>
            <person name="Fang F."/>
        </authorList>
    </citation>
    <scope>NUCLEOTIDE SEQUENCE [LARGE SCALE GENOMIC DNA]</scope>
    <source>
        <strain evidence="2">M7</strain>
    </source>
</reference>
<dbReference type="Pfam" id="PF07874">
    <property type="entry name" value="DUF1660"/>
    <property type="match status" value="1"/>
</dbReference>
<protein>
    <submittedName>
        <fullName evidence="1">Uncharacterized protein</fullName>
    </submittedName>
</protein>
<comment type="caution">
    <text evidence="1">The sequence shown here is derived from an EMBL/GenBank/DDBJ whole genome shotgun (WGS) entry which is preliminary data.</text>
</comment>
<proteinExistence type="predicted"/>
<gene>
    <name evidence="1" type="ORF">BHQ17_04790</name>
</gene>
<dbReference type="OrthoDB" id="5149759at2"/>